<dbReference type="AlphaFoldDB" id="A0A212C9U2"/>
<feature type="non-terminal residue" evidence="1">
    <location>
        <position position="93"/>
    </location>
</feature>
<name>A0A212C9U2_CEREH</name>
<organism evidence="1 2">
    <name type="scientific">Cervus elaphus hippelaphus</name>
    <name type="common">European red deer</name>
    <dbReference type="NCBI Taxonomy" id="46360"/>
    <lineage>
        <taxon>Eukaryota</taxon>
        <taxon>Metazoa</taxon>
        <taxon>Chordata</taxon>
        <taxon>Craniata</taxon>
        <taxon>Vertebrata</taxon>
        <taxon>Euteleostomi</taxon>
        <taxon>Mammalia</taxon>
        <taxon>Eutheria</taxon>
        <taxon>Laurasiatheria</taxon>
        <taxon>Artiodactyla</taxon>
        <taxon>Ruminantia</taxon>
        <taxon>Pecora</taxon>
        <taxon>Cervidae</taxon>
        <taxon>Cervinae</taxon>
        <taxon>Cervus</taxon>
    </lineage>
</organism>
<protein>
    <submittedName>
        <fullName evidence="1">Uncharacterized protein</fullName>
    </submittedName>
</protein>
<accession>A0A212C9U2</accession>
<dbReference type="OrthoDB" id="10054666at2759"/>
<feature type="non-terminal residue" evidence="1">
    <location>
        <position position="1"/>
    </location>
</feature>
<reference evidence="1 2" key="1">
    <citation type="journal article" date="2018" name="Mol. Genet. Genomics">
        <title>The red deer Cervus elaphus genome CerEla1.0: sequencing, annotating, genes, and chromosomes.</title>
        <authorList>
            <person name="Bana N.A."/>
            <person name="Nyiri A."/>
            <person name="Nagy J."/>
            <person name="Frank K."/>
            <person name="Nagy T."/>
            <person name="Steger V."/>
            <person name="Schiller M."/>
            <person name="Lakatos P."/>
            <person name="Sugar L."/>
            <person name="Horn P."/>
            <person name="Barta E."/>
            <person name="Orosz L."/>
        </authorList>
    </citation>
    <scope>NUCLEOTIDE SEQUENCE [LARGE SCALE GENOMIC DNA]</scope>
    <source>
        <strain evidence="1">Hungarian</strain>
    </source>
</reference>
<dbReference type="Proteomes" id="UP000242450">
    <property type="component" value="Chromosome 24"/>
</dbReference>
<evidence type="ECO:0000313" key="1">
    <source>
        <dbReference type="EMBL" id="OWK02757.1"/>
    </source>
</evidence>
<dbReference type="EMBL" id="MKHE01000024">
    <property type="protein sequence ID" value="OWK02757.1"/>
    <property type="molecule type" value="Genomic_DNA"/>
</dbReference>
<comment type="caution">
    <text evidence="1">The sequence shown here is derived from an EMBL/GenBank/DDBJ whole genome shotgun (WGS) entry which is preliminary data.</text>
</comment>
<keyword evidence="2" id="KW-1185">Reference proteome</keyword>
<gene>
    <name evidence="1" type="ORF">Celaphus_00010437</name>
</gene>
<evidence type="ECO:0000313" key="2">
    <source>
        <dbReference type="Proteomes" id="UP000242450"/>
    </source>
</evidence>
<sequence>YEEGKKRRKPNYSSVDLSEVEWEDRDDVFRCGALQRPWEIFLPRERLHDLEHPDVSLADEWSYCNTDLHPEHRHLSQLEAIKLYLKGKEPLLQ</sequence>
<proteinExistence type="predicted"/>